<proteinExistence type="predicted"/>
<sequence>MDANHNNRYPSPPSSSNSPNVAEERVTPLNSSILRRATISAMSEASQETQRHLQQTSAALDAAYNRIYQVRRSLLDLSETLPETLSQLRLHIPDDQSALDHDADALSLPQNFESLSAAGLLERRDARERAPWNRVRPGSRNDRLSPHDAVSEGFSQLATDQSQVGTALSLSGNTLRSFTRVQANPPSRAAVQGDDGSTLLGRRVAARIANAPTVADAASATIQLMGNIGRIYEGTFNSIASVTRNYEDELESVRHIMNERRQTSPAVPSRSTPSQASILARSPSQGLPQLSPHSSSRGAPQSSSQAPPGSSLNPQWDLGPGNVSNNARQNSGPSERLSLLSNFSVQNLPTPSTSNLPSRPLIFDEPLSYVPPETVNPPSGSRYPPPESAFQGRNYVVHRTYDRNGEELVHNITVDWDDGDPMSWLMPSPVTSRRPRNRFSSPRRNLDVLRNMDPPPPPPPPPPQETTNTTNSNDLPRRRGWARLDLDGNEIPSDEEEEVERIRTESRMRASQRTQTLITSISLPGNMTPTPPPRELNIYQNIKPPVVLRHDPSLSYPADFVNPLPMPLSEMVDSGEKPKRQATLLPRHIIVAGR</sequence>
<evidence type="ECO:0000313" key="2">
    <source>
        <dbReference type="EMBL" id="KAF9454970.1"/>
    </source>
</evidence>
<feature type="region of interest" description="Disordered" evidence="1">
    <location>
        <begin position="259"/>
        <end position="335"/>
    </location>
</feature>
<feature type="compositionally biased region" description="Polar residues" evidence="1">
    <location>
        <begin position="263"/>
        <end position="288"/>
    </location>
</feature>
<organism evidence="2 3">
    <name type="scientific">Macrolepiota fuliginosa MF-IS2</name>
    <dbReference type="NCBI Taxonomy" id="1400762"/>
    <lineage>
        <taxon>Eukaryota</taxon>
        <taxon>Fungi</taxon>
        <taxon>Dikarya</taxon>
        <taxon>Basidiomycota</taxon>
        <taxon>Agaricomycotina</taxon>
        <taxon>Agaricomycetes</taxon>
        <taxon>Agaricomycetidae</taxon>
        <taxon>Agaricales</taxon>
        <taxon>Agaricineae</taxon>
        <taxon>Agaricaceae</taxon>
        <taxon>Macrolepiota</taxon>
    </lineage>
</organism>
<feature type="compositionally biased region" description="Polar residues" evidence="1">
    <location>
        <begin position="465"/>
        <end position="474"/>
    </location>
</feature>
<dbReference type="OrthoDB" id="2649166at2759"/>
<feature type="region of interest" description="Disordered" evidence="1">
    <location>
        <begin position="371"/>
        <end position="390"/>
    </location>
</feature>
<keyword evidence="3" id="KW-1185">Reference proteome</keyword>
<name>A0A9P5XSM1_9AGAR</name>
<gene>
    <name evidence="2" type="ORF">P691DRAFT_654626</name>
</gene>
<evidence type="ECO:0000256" key="1">
    <source>
        <dbReference type="SAM" id="MobiDB-lite"/>
    </source>
</evidence>
<feature type="compositionally biased region" description="Low complexity" evidence="1">
    <location>
        <begin position="1"/>
        <end position="20"/>
    </location>
</feature>
<comment type="caution">
    <text evidence="2">The sequence shown here is derived from an EMBL/GenBank/DDBJ whole genome shotgun (WGS) entry which is preliminary data.</text>
</comment>
<accession>A0A9P5XSM1</accession>
<dbReference type="Proteomes" id="UP000807342">
    <property type="component" value="Unassembled WGS sequence"/>
</dbReference>
<reference evidence="2" key="1">
    <citation type="submission" date="2020-11" db="EMBL/GenBank/DDBJ databases">
        <authorList>
            <consortium name="DOE Joint Genome Institute"/>
            <person name="Ahrendt S."/>
            <person name="Riley R."/>
            <person name="Andreopoulos W."/>
            <person name="Labutti K."/>
            <person name="Pangilinan J."/>
            <person name="Ruiz-Duenas F.J."/>
            <person name="Barrasa J.M."/>
            <person name="Sanchez-Garcia M."/>
            <person name="Camarero S."/>
            <person name="Miyauchi S."/>
            <person name="Serrano A."/>
            <person name="Linde D."/>
            <person name="Babiker R."/>
            <person name="Drula E."/>
            <person name="Ayuso-Fernandez I."/>
            <person name="Pacheco R."/>
            <person name="Padilla G."/>
            <person name="Ferreira P."/>
            <person name="Barriuso J."/>
            <person name="Kellner H."/>
            <person name="Castanera R."/>
            <person name="Alfaro M."/>
            <person name="Ramirez L."/>
            <person name="Pisabarro A.G."/>
            <person name="Kuo A."/>
            <person name="Tritt A."/>
            <person name="Lipzen A."/>
            <person name="He G."/>
            <person name="Yan M."/>
            <person name="Ng V."/>
            <person name="Cullen D."/>
            <person name="Martin F."/>
            <person name="Rosso M.-N."/>
            <person name="Henrissat B."/>
            <person name="Hibbett D."/>
            <person name="Martinez A.T."/>
            <person name="Grigoriev I.V."/>
        </authorList>
    </citation>
    <scope>NUCLEOTIDE SEQUENCE</scope>
    <source>
        <strain evidence="2">MF-IS2</strain>
    </source>
</reference>
<feature type="compositionally biased region" description="Pro residues" evidence="1">
    <location>
        <begin position="453"/>
        <end position="464"/>
    </location>
</feature>
<feature type="compositionally biased region" description="Low complexity" evidence="1">
    <location>
        <begin position="291"/>
        <end position="311"/>
    </location>
</feature>
<feature type="region of interest" description="Disordered" evidence="1">
    <location>
        <begin position="1"/>
        <end position="26"/>
    </location>
</feature>
<feature type="region of interest" description="Disordered" evidence="1">
    <location>
        <begin position="427"/>
        <end position="514"/>
    </location>
</feature>
<evidence type="ECO:0000313" key="3">
    <source>
        <dbReference type="Proteomes" id="UP000807342"/>
    </source>
</evidence>
<dbReference type="EMBL" id="MU151051">
    <property type="protein sequence ID" value="KAF9454970.1"/>
    <property type="molecule type" value="Genomic_DNA"/>
</dbReference>
<dbReference type="AlphaFoldDB" id="A0A9P5XSM1"/>
<feature type="compositionally biased region" description="Polar residues" evidence="1">
    <location>
        <begin position="322"/>
        <end position="335"/>
    </location>
</feature>
<protein>
    <submittedName>
        <fullName evidence="2">Uncharacterized protein</fullName>
    </submittedName>
</protein>